<protein>
    <submittedName>
        <fullName evidence="1">Uncharacterized protein</fullName>
    </submittedName>
</protein>
<comment type="caution">
    <text evidence="1">The sequence shown here is derived from an EMBL/GenBank/DDBJ whole genome shotgun (WGS) entry which is preliminary data.</text>
</comment>
<sequence length="92" mass="10773">MNNRMSALLRCCSGRECAWGNFPPDETTIDPPYLLCASAHSQKRLLVIHTPRVIHSLSRNYHHIRSNAYHKYKRLTKEGERLYIKICTKNTF</sequence>
<proteinExistence type="predicted"/>
<reference evidence="1 2" key="1">
    <citation type="submission" date="2021-06" db="EMBL/GenBank/DDBJ databases">
        <title>Caerostris darwini draft genome.</title>
        <authorList>
            <person name="Kono N."/>
            <person name="Arakawa K."/>
        </authorList>
    </citation>
    <scope>NUCLEOTIDE SEQUENCE [LARGE SCALE GENOMIC DNA]</scope>
</reference>
<dbReference type="Proteomes" id="UP001054837">
    <property type="component" value="Unassembled WGS sequence"/>
</dbReference>
<gene>
    <name evidence="1" type="ORF">CDAR_103781</name>
</gene>
<organism evidence="1 2">
    <name type="scientific">Caerostris darwini</name>
    <dbReference type="NCBI Taxonomy" id="1538125"/>
    <lineage>
        <taxon>Eukaryota</taxon>
        <taxon>Metazoa</taxon>
        <taxon>Ecdysozoa</taxon>
        <taxon>Arthropoda</taxon>
        <taxon>Chelicerata</taxon>
        <taxon>Arachnida</taxon>
        <taxon>Araneae</taxon>
        <taxon>Araneomorphae</taxon>
        <taxon>Entelegynae</taxon>
        <taxon>Araneoidea</taxon>
        <taxon>Araneidae</taxon>
        <taxon>Caerostris</taxon>
    </lineage>
</organism>
<evidence type="ECO:0000313" key="2">
    <source>
        <dbReference type="Proteomes" id="UP001054837"/>
    </source>
</evidence>
<evidence type="ECO:0000313" key="1">
    <source>
        <dbReference type="EMBL" id="GIY60393.1"/>
    </source>
</evidence>
<accession>A0AAV4URP5</accession>
<dbReference type="EMBL" id="BPLQ01011793">
    <property type="protein sequence ID" value="GIY60393.1"/>
    <property type="molecule type" value="Genomic_DNA"/>
</dbReference>
<name>A0AAV4URP5_9ARAC</name>
<keyword evidence="2" id="KW-1185">Reference proteome</keyword>
<dbReference type="AlphaFoldDB" id="A0AAV4URP5"/>